<dbReference type="InterPro" id="IPR045351">
    <property type="entry name" value="DUF6531"/>
</dbReference>
<evidence type="ECO:0000259" key="3">
    <source>
        <dbReference type="Pfam" id="PF20148"/>
    </source>
</evidence>
<dbReference type="InterPro" id="IPR056823">
    <property type="entry name" value="TEN-like_YD-shell"/>
</dbReference>
<dbReference type="InterPro" id="IPR022385">
    <property type="entry name" value="Rhs_assc_core"/>
</dbReference>
<organism evidence="5">
    <name type="scientific">bioreactor metagenome</name>
    <dbReference type="NCBI Taxonomy" id="1076179"/>
    <lineage>
        <taxon>unclassified sequences</taxon>
        <taxon>metagenomes</taxon>
        <taxon>ecological metagenomes</taxon>
    </lineage>
</organism>
<dbReference type="SUPFAM" id="SSF69304">
    <property type="entry name" value="Tricorn protease N-terminal domain"/>
    <property type="match status" value="1"/>
</dbReference>
<dbReference type="NCBIfam" id="TIGR03696">
    <property type="entry name" value="Rhs_assc_core"/>
    <property type="match status" value="1"/>
</dbReference>
<dbReference type="InterPro" id="IPR006530">
    <property type="entry name" value="YD"/>
</dbReference>
<dbReference type="EMBL" id="VSSQ01001465">
    <property type="protein sequence ID" value="MPM08576.1"/>
    <property type="molecule type" value="Genomic_DNA"/>
</dbReference>
<name>A0A644WXE0_9ZZZZ</name>
<proteinExistence type="predicted"/>
<comment type="caution">
    <text evidence="5">The sequence shown here is derived from an EMBL/GenBank/DDBJ whole genome shotgun (WGS) entry which is preliminary data.</text>
</comment>
<dbReference type="Pfam" id="PF25023">
    <property type="entry name" value="TEN_YD-shell"/>
    <property type="match status" value="1"/>
</dbReference>
<dbReference type="Pfam" id="PF05593">
    <property type="entry name" value="RHS_repeat"/>
    <property type="match status" value="2"/>
</dbReference>
<gene>
    <name evidence="5" type="primary">rhsD</name>
    <name evidence="5" type="ORF">SDC9_54889</name>
</gene>
<keyword evidence="1" id="KW-0677">Repeat</keyword>
<dbReference type="Pfam" id="PF03527">
    <property type="entry name" value="RHS"/>
    <property type="match status" value="1"/>
</dbReference>
<dbReference type="PANTHER" id="PTHR32305:SF15">
    <property type="entry name" value="PROTEIN RHSA-RELATED"/>
    <property type="match status" value="1"/>
</dbReference>
<reference evidence="5" key="1">
    <citation type="submission" date="2019-08" db="EMBL/GenBank/DDBJ databases">
        <authorList>
            <person name="Kucharzyk K."/>
            <person name="Murdoch R.W."/>
            <person name="Higgins S."/>
            <person name="Loffler F."/>
        </authorList>
    </citation>
    <scope>NUCLEOTIDE SEQUENCE</scope>
</reference>
<sequence>MTGLPAARQTDATLHGGPIVQGSLTVLIGSSGGVACSVCPGGVSEGNPINPILGAKIQSAEVDLQLPGPLPLLVSRSYSSYQTATPAPVGLLGPGWWLLQEMSMYQTPEHLMLADGKGRTIVFDALAPGETAFSPSEGIWLVRGGQDQLSSWSDPAQRLDTAWQALDVQLRRRTDYIFLANNTLGPWWIFAPSPALAGNGDSARLLLRGMADRFGRTQTIERHPQTGRVERVKDGSQREFRLAYVDMGHLAHDGRDGLGQGWGPDPGLRLAAIYLVHPNRSSGVDAASAPSTPLVRYEYAARGELAAVYGRDTSLRRSFRYHPHMPGRMVAQSHAGRPEVSYVYDAAGRVVEQHSAGTMDLTLSYDEHSTTVTDQMDRKRVYHFEGEGGLRRVVKYEQPDGSVVHSQFDVNGRLVARVDAAGRETRYDIDVVTGDVLSVTLSDGETIRTDYDARGLEIRRHSSLGPVNTMEYDALGRLSASTDVLGHTTRYHYADARSERPSSIEDPKGGRVHFEWNANLQPIRRTDCSGSQILYFYDAWGQLVRTEGEEGTFDAFELDGQGRVCAHTNSAHQITRYRFSEAGDLLERRAPDGSLARFDYDERGRLLAQHEGGLTQEFQYDAVGRIRHLINENGARASFEYDVMDQLTTQVGFDGRTQRFSYNAAGELTESDDAGMRTRYEYDSNGRLLTRHVLDPRKGSEFALMEILRYSEAGHLSEVRQATEFQGITVAIQFERDPLGRAVKERQLIASEAGETLWQYQVEHAYDAMGSETLTRYDGLPPVQWQTYGAGHLHGVLLDGTTLVDFERDKLHRETERRFAGTSIARSYDTLSRLQHVQVRRASTSEDVNLDDPSLRRALSLVIDSQHEYDAMGLLTAMHTAQGSWRYHYNAAGRIARMTHPQYGNIDYRFDAAGNLLRANIDAATETTPWEEVALQRFQDRHFNLLGEAGSPTYASHHRQWTSNRILADDEYHYDYDTWGNVVHKRRISGNEQHHYVYDCFHRLIRYEFESDTCTRGANYFYDPAGRRVAKQTLQADAQGDVSDDIVTTYFGWDGDRLILTQTGDRSIHTLHEPKRYVPLIRIESGSTTPRQTLAHFVEEQSGTQLGTAHHAELARVEKDLRSGQLSGESNAWLQQAHIDADAVRHWVHASGATSTDSATARTLHLYHCDHLGTPEVLINESAAVSWSIELDTFGATLGEHNPEHLHQPIRFQGQHWDEESGLHYNRHRYYDARLARYLTQDPLNLMGGIHLYAYAGNNPIRYIDPLGLRETRTMYGDPQPDRNTVVCDGKGGLKVQVAASQLADPSSATCGINDCIVEHEEQHIQDINRLYKNSGTLCKDKAANSLVGFADSCSLATSEVAAHKVELACLQKQKNKDCQDRVQKRIKQIERNLKSQTFLASMNCKT</sequence>
<dbReference type="NCBIfam" id="TIGR01643">
    <property type="entry name" value="YD_repeat_2x"/>
    <property type="match status" value="4"/>
</dbReference>
<dbReference type="InterPro" id="IPR050708">
    <property type="entry name" value="T6SS_VgrG/RHS"/>
</dbReference>
<dbReference type="Gene3D" id="2.180.10.10">
    <property type="entry name" value="RHS repeat-associated core"/>
    <property type="match status" value="2"/>
</dbReference>
<evidence type="ECO:0000256" key="1">
    <source>
        <dbReference type="ARBA" id="ARBA00022737"/>
    </source>
</evidence>
<dbReference type="InterPro" id="IPR031325">
    <property type="entry name" value="RHS_repeat"/>
</dbReference>
<feature type="domain" description="DUF6531" evidence="3">
    <location>
        <begin position="46"/>
        <end position="123"/>
    </location>
</feature>
<dbReference type="PANTHER" id="PTHR32305">
    <property type="match status" value="1"/>
</dbReference>
<feature type="domain" description="Teneurin-like YD-shell" evidence="4">
    <location>
        <begin position="531"/>
        <end position="663"/>
    </location>
</feature>
<dbReference type="PRINTS" id="PR00394">
    <property type="entry name" value="RHSPROTEIN"/>
</dbReference>
<protein>
    <submittedName>
        <fullName evidence="5">Protein RhsD</fullName>
    </submittedName>
</protein>
<dbReference type="InterPro" id="IPR001826">
    <property type="entry name" value="RHS"/>
</dbReference>
<dbReference type="Pfam" id="PF20148">
    <property type="entry name" value="DUF6531"/>
    <property type="match status" value="1"/>
</dbReference>
<feature type="domain" description="RHS protein conserved region" evidence="2">
    <location>
        <begin position="1165"/>
        <end position="1200"/>
    </location>
</feature>
<evidence type="ECO:0000259" key="4">
    <source>
        <dbReference type="Pfam" id="PF25023"/>
    </source>
</evidence>
<evidence type="ECO:0000313" key="5">
    <source>
        <dbReference type="EMBL" id="MPM08576.1"/>
    </source>
</evidence>
<evidence type="ECO:0000259" key="2">
    <source>
        <dbReference type="Pfam" id="PF03527"/>
    </source>
</evidence>
<accession>A0A644WXE0</accession>